<dbReference type="AlphaFoldDB" id="A0A450Y017"/>
<gene>
    <name evidence="1" type="ORF">BECKLPF1236A_GA0070988_103272</name>
    <name evidence="2" type="ORF">BECKLPF1236C_GA0070990_103063</name>
</gene>
<sequence>MIGNSDFHSVEFFRETDEHAALLLNKTLEEIVAFFSRRNKICE</sequence>
<dbReference type="EMBL" id="CAADFM010000327">
    <property type="protein sequence ID" value="VFK21971.1"/>
    <property type="molecule type" value="Genomic_DNA"/>
</dbReference>
<evidence type="ECO:0000313" key="1">
    <source>
        <dbReference type="EMBL" id="VFK21971.1"/>
    </source>
</evidence>
<accession>A0A450Y017</accession>
<name>A0A450Y017_9GAMM</name>
<organism evidence="2">
    <name type="scientific">Candidatus Kentrum sp. LPFa</name>
    <dbReference type="NCBI Taxonomy" id="2126335"/>
    <lineage>
        <taxon>Bacteria</taxon>
        <taxon>Pseudomonadati</taxon>
        <taxon>Pseudomonadota</taxon>
        <taxon>Gammaproteobacteria</taxon>
        <taxon>Candidatus Kentrum</taxon>
    </lineage>
</organism>
<dbReference type="EMBL" id="CAADFP010000306">
    <property type="protein sequence ID" value="VFK34852.1"/>
    <property type="molecule type" value="Genomic_DNA"/>
</dbReference>
<evidence type="ECO:0000313" key="2">
    <source>
        <dbReference type="EMBL" id="VFK34852.1"/>
    </source>
</evidence>
<reference evidence="2" key="1">
    <citation type="submission" date="2019-02" db="EMBL/GenBank/DDBJ databases">
        <authorList>
            <person name="Gruber-Vodicka R. H."/>
            <person name="Seah K. B. B."/>
        </authorList>
    </citation>
    <scope>NUCLEOTIDE SEQUENCE</scope>
    <source>
        <strain evidence="1">BECK_S312</strain>
        <strain evidence="2">BECK_S426</strain>
    </source>
</reference>
<proteinExistence type="predicted"/>
<protein>
    <submittedName>
        <fullName evidence="2">Uncharacterized protein</fullName>
    </submittedName>
</protein>